<comment type="subcellular location">
    <subcellularLocation>
        <location evidence="1">Nucleus</location>
    </subcellularLocation>
</comment>
<keyword evidence="9" id="KW-1185">Reference proteome</keyword>
<protein>
    <recommendedName>
        <fullName evidence="7">Xylanolytic transcriptional activator regulatory domain-containing protein</fullName>
    </recommendedName>
</protein>
<dbReference type="CDD" id="cd12148">
    <property type="entry name" value="fungal_TF_MHR"/>
    <property type="match status" value="1"/>
</dbReference>
<dbReference type="PANTHER" id="PTHR47338:SF3">
    <property type="entry name" value="C6 FINGER DOMAIN TRANSCRIPTION FACTOR DBAA-RELATED"/>
    <property type="match status" value="1"/>
</dbReference>
<name>A0ABR1H9C7_9HYPO</name>
<evidence type="ECO:0000256" key="4">
    <source>
        <dbReference type="ARBA" id="ARBA00023125"/>
    </source>
</evidence>
<reference evidence="8 9" key="1">
    <citation type="journal article" date="2025" name="Microbiol. Resour. Announc.">
        <title>Draft genome sequences for Neonectria magnoliae and Neonectria punicea, canker pathogens of Liriodendron tulipifera and Acer saccharum in West Virginia.</title>
        <authorList>
            <person name="Petronek H.M."/>
            <person name="Kasson M.T."/>
            <person name="Metheny A.M."/>
            <person name="Stauder C.M."/>
            <person name="Lovett B."/>
            <person name="Lynch S.C."/>
            <person name="Garnas J.R."/>
            <person name="Kasson L.R."/>
            <person name="Stajich J.E."/>
        </authorList>
    </citation>
    <scope>NUCLEOTIDE SEQUENCE [LARGE SCALE GENOMIC DNA]</scope>
    <source>
        <strain evidence="8 9">NRRL 64653</strain>
    </source>
</reference>
<evidence type="ECO:0000256" key="5">
    <source>
        <dbReference type="ARBA" id="ARBA00023163"/>
    </source>
</evidence>
<keyword evidence="6" id="KW-0539">Nucleus</keyword>
<accession>A0ABR1H9C7</accession>
<dbReference type="InterPro" id="IPR007219">
    <property type="entry name" value="XnlR_reg_dom"/>
</dbReference>
<dbReference type="InterPro" id="IPR050815">
    <property type="entry name" value="TF_fung"/>
</dbReference>
<keyword evidence="3" id="KW-0805">Transcription regulation</keyword>
<feature type="domain" description="Xylanolytic transcriptional activator regulatory" evidence="7">
    <location>
        <begin position="122"/>
        <end position="211"/>
    </location>
</feature>
<evidence type="ECO:0000256" key="1">
    <source>
        <dbReference type="ARBA" id="ARBA00004123"/>
    </source>
</evidence>
<dbReference type="EMBL" id="JAZAVJ010000055">
    <property type="protein sequence ID" value="KAK7417641.1"/>
    <property type="molecule type" value="Genomic_DNA"/>
</dbReference>
<gene>
    <name evidence="8" type="ORF">QQX98_004462</name>
</gene>
<comment type="caution">
    <text evidence="8">The sequence shown here is derived from an EMBL/GenBank/DDBJ whole genome shotgun (WGS) entry which is preliminary data.</text>
</comment>
<evidence type="ECO:0000313" key="8">
    <source>
        <dbReference type="EMBL" id="KAK7417641.1"/>
    </source>
</evidence>
<sequence>MGSGQIPEFNVETFLDWQLHHFFFDFIHQALPIFCESRFVADRNEKPQSKPFLALQYAVGALGTSLSPLHGQMQQKYYEESRKYLEVCEIDEDEAEFANLHTFQALLLLLRYGIMASKITRAWMTLGRAIRLASVLNLHKLDSMTPADEFVAGLHVKLPSTTDAVVLEERRRSFWYLFILETYIKTRSGMPCQLGQSYSFEVNLPSPGPLSLKFMAIEMPFLKNVNNTSEELSSYVACVVMVDLAIKCYEHAEDRGIESQGQGFWDRHFALTELIQDHCTKMQP</sequence>
<keyword evidence="4" id="KW-0238">DNA-binding</keyword>
<dbReference type="Proteomes" id="UP001498476">
    <property type="component" value="Unassembled WGS sequence"/>
</dbReference>
<evidence type="ECO:0000313" key="9">
    <source>
        <dbReference type="Proteomes" id="UP001498476"/>
    </source>
</evidence>
<keyword evidence="5" id="KW-0804">Transcription</keyword>
<evidence type="ECO:0000256" key="6">
    <source>
        <dbReference type="ARBA" id="ARBA00023242"/>
    </source>
</evidence>
<dbReference type="SMART" id="SM00906">
    <property type="entry name" value="Fungal_trans"/>
    <property type="match status" value="1"/>
</dbReference>
<proteinExistence type="predicted"/>
<dbReference type="PANTHER" id="PTHR47338">
    <property type="entry name" value="ZN(II)2CYS6 TRANSCRIPTION FACTOR (EUROFUNG)-RELATED"/>
    <property type="match status" value="1"/>
</dbReference>
<dbReference type="Pfam" id="PF04082">
    <property type="entry name" value="Fungal_trans"/>
    <property type="match status" value="1"/>
</dbReference>
<evidence type="ECO:0000259" key="7">
    <source>
        <dbReference type="SMART" id="SM00906"/>
    </source>
</evidence>
<organism evidence="8 9">
    <name type="scientific">Neonectria punicea</name>
    <dbReference type="NCBI Taxonomy" id="979145"/>
    <lineage>
        <taxon>Eukaryota</taxon>
        <taxon>Fungi</taxon>
        <taxon>Dikarya</taxon>
        <taxon>Ascomycota</taxon>
        <taxon>Pezizomycotina</taxon>
        <taxon>Sordariomycetes</taxon>
        <taxon>Hypocreomycetidae</taxon>
        <taxon>Hypocreales</taxon>
        <taxon>Nectriaceae</taxon>
        <taxon>Neonectria</taxon>
    </lineage>
</organism>
<evidence type="ECO:0000256" key="2">
    <source>
        <dbReference type="ARBA" id="ARBA00022723"/>
    </source>
</evidence>
<keyword evidence="2" id="KW-0479">Metal-binding</keyword>
<evidence type="ECO:0000256" key="3">
    <source>
        <dbReference type="ARBA" id="ARBA00023015"/>
    </source>
</evidence>